<accession>A0ACD3AS07</accession>
<dbReference type="Proteomes" id="UP000308600">
    <property type="component" value="Unassembled WGS sequence"/>
</dbReference>
<dbReference type="EMBL" id="ML208354">
    <property type="protein sequence ID" value="TFK68336.1"/>
    <property type="molecule type" value="Genomic_DNA"/>
</dbReference>
<keyword evidence="2" id="KW-1185">Reference proteome</keyword>
<proteinExistence type="predicted"/>
<sequence>MNVNPDPIVRIEPSPSTIPKASEVENRLNSQLRSGSVYLDVKAPLLDNGELSPISERSSTLIQDRSSRSILQETEGNPLLPTVKVVSLNPTRLIVTPPVTTERGIRHEDWDTFIQELNRILPADSSTPDGTSSVKTDASLPNEEHLFTFLDSWNETHLSGQGVKVVYCREYPKDIEHPPQYSLYLRDVARRRGEDQLAMELGEGEFDSEKFLSVRIVVPSERGPPDGLGHDLDDG</sequence>
<name>A0ACD3AS07_9AGAR</name>
<evidence type="ECO:0000313" key="1">
    <source>
        <dbReference type="EMBL" id="TFK68336.1"/>
    </source>
</evidence>
<gene>
    <name evidence="1" type="ORF">BDN72DRAFT_841912</name>
</gene>
<protein>
    <submittedName>
        <fullName evidence="1">Uncharacterized protein</fullName>
    </submittedName>
</protein>
<organism evidence="1 2">
    <name type="scientific">Pluteus cervinus</name>
    <dbReference type="NCBI Taxonomy" id="181527"/>
    <lineage>
        <taxon>Eukaryota</taxon>
        <taxon>Fungi</taxon>
        <taxon>Dikarya</taxon>
        <taxon>Basidiomycota</taxon>
        <taxon>Agaricomycotina</taxon>
        <taxon>Agaricomycetes</taxon>
        <taxon>Agaricomycetidae</taxon>
        <taxon>Agaricales</taxon>
        <taxon>Pluteineae</taxon>
        <taxon>Pluteaceae</taxon>
        <taxon>Pluteus</taxon>
    </lineage>
</organism>
<evidence type="ECO:0000313" key="2">
    <source>
        <dbReference type="Proteomes" id="UP000308600"/>
    </source>
</evidence>
<reference evidence="1 2" key="1">
    <citation type="journal article" date="2019" name="Nat. Ecol. Evol.">
        <title>Megaphylogeny resolves global patterns of mushroom evolution.</title>
        <authorList>
            <person name="Varga T."/>
            <person name="Krizsan K."/>
            <person name="Foldi C."/>
            <person name="Dima B."/>
            <person name="Sanchez-Garcia M."/>
            <person name="Sanchez-Ramirez S."/>
            <person name="Szollosi G.J."/>
            <person name="Szarkandi J.G."/>
            <person name="Papp V."/>
            <person name="Albert L."/>
            <person name="Andreopoulos W."/>
            <person name="Angelini C."/>
            <person name="Antonin V."/>
            <person name="Barry K.W."/>
            <person name="Bougher N.L."/>
            <person name="Buchanan P."/>
            <person name="Buyck B."/>
            <person name="Bense V."/>
            <person name="Catcheside P."/>
            <person name="Chovatia M."/>
            <person name="Cooper J."/>
            <person name="Damon W."/>
            <person name="Desjardin D."/>
            <person name="Finy P."/>
            <person name="Geml J."/>
            <person name="Haridas S."/>
            <person name="Hughes K."/>
            <person name="Justo A."/>
            <person name="Karasinski D."/>
            <person name="Kautmanova I."/>
            <person name="Kiss B."/>
            <person name="Kocsube S."/>
            <person name="Kotiranta H."/>
            <person name="LaButti K.M."/>
            <person name="Lechner B.E."/>
            <person name="Liimatainen K."/>
            <person name="Lipzen A."/>
            <person name="Lukacs Z."/>
            <person name="Mihaltcheva S."/>
            <person name="Morgado L.N."/>
            <person name="Niskanen T."/>
            <person name="Noordeloos M.E."/>
            <person name="Ohm R.A."/>
            <person name="Ortiz-Santana B."/>
            <person name="Ovrebo C."/>
            <person name="Racz N."/>
            <person name="Riley R."/>
            <person name="Savchenko A."/>
            <person name="Shiryaev A."/>
            <person name="Soop K."/>
            <person name="Spirin V."/>
            <person name="Szebenyi C."/>
            <person name="Tomsovsky M."/>
            <person name="Tulloss R.E."/>
            <person name="Uehling J."/>
            <person name="Grigoriev I.V."/>
            <person name="Vagvolgyi C."/>
            <person name="Papp T."/>
            <person name="Martin F.M."/>
            <person name="Miettinen O."/>
            <person name="Hibbett D.S."/>
            <person name="Nagy L.G."/>
        </authorList>
    </citation>
    <scope>NUCLEOTIDE SEQUENCE [LARGE SCALE GENOMIC DNA]</scope>
    <source>
        <strain evidence="1 2">NL-1719</strain>
    </source>
</reference>